<reference evidence="9" key="1">
    <citation type="submission" date="2017-02" db="UniProtKB">
        <authorList>
            <consortium name="WormBaseParasite"/>
        </authorList>
    </citation>
    <scope>IDENTIFICATION</scope>
</reference>
<dbReference type="OrthoDB" id="238681at2759"/>
<evidence type="ECO:0000313" key="9">
    <source>
        <dbReference type="WBParaSite" id="TCLT_0000929701-mRNA-1"/>
    </source>
</evidence>
<evidence type="ECO:0000259" key="6">
    <source>
        <dbReference type="Pfam" id="PF07934"/>
    </source>
</evidence>
<evidence type="ECO:0000313" key="8">
    <source>
        <dbReference type="Proteomes" id="UP000276776"/>
    </source>
</evidence>
<keyword evidence="3" id="KW-0234">DNA repair</keyword>
<dbReference type="InterPro" id="IPR052054">
    <property type="entry name" value="Oxidative_DNA_repair_enzyme"/>
</dbReference>
<dbReference type="AlphaFoldDB" id="A0A0N5D875"/>
<dbReference type="InterPro" id="IPR012904">
    <property type="entry name" value="OGG_N"/>
</dbReference>
<dbReference type="InterPro" id="IPR011257">
    <property type="entry name" value="DNA_glycosylase"/>
</dbReference>
<dbReference type="GO" id="GO:0034039">
    <property type="term" value="F:8-oxo-7,8-dihydroguanine DNA N-glycosylase activity"/>
    <property type="evidence" value="ECO:0007669"/>
    <property type="project" value="TreeGrafter"/>
</dbReference>
<dbReference type="GO" id="GO:0006289">
    <property type="term" value="P:nucleotide-excision repair"/>
    <property type="evidence" value="ECO:0007669"/>
    <property type="project" value="InterPro"/>
</dbReference>
<dbReference type="PANTHER" id="PTHR10242">
    <property type="entry name" value="8-OXOGUANINE DNA GLYCOSYLASE"/>
    <property type="match status" value="1"/>
</dbReference>
<keyword evidence="1" id="KW-0227">DNA damage</keyword>
<reference evidence="7 8" key="2">
    <citation type="submission" date="2018-11" db="EMBL/GenBank/DDBJ databases">
        <authorList>
            <consortium name="Pathogen Informatics"/>
        </authorList>
    </citation>
    <scope>NUCLEOTIDE SEQUENCE [LARGE SCALE GENOMIC DNA]</scope>
</reference>
<dbReference type="EMBL" id="UYYF01004765">
    <property type="protein sequence ID" value="VDN06907.1"/>
    <property type="molecule type" value="Genomic_DNA"/>
</dbReference>
<keyword evidence="5" id="KW-0326">Glycosidase</keyword>
<evidence type="ECO:0000256" key="5">
    <source>
        <dbReference type="ARBA" id="ARBA00023295"/>
    </source>
</evidence>
<feature type="domain" description="8-oxoguanine DNA glycosylase N-terminal" evidence="6">
    <location>
        <begin position="4"/>
        <end position="131"/>
    </location>
</feature>
<sequence>MPLLNCVKEELNLANVLLSGQSFRIFRWVKVLESDDAYNSIHDTFIGVAQHRVWKLRRENDKQVYYEVLGKFSEAIGDDHDTLRNYFQLDVDLNHLYKYWSENDEHFAELMKSYRNDLEGIRILCQDPLETVFAFICSSNNHIKRITNMVEILCELYGESITVPYYGKLKKFYDFADPRLMADDRMLEITLRNHGFGYRAPSIAYAAKALVNIV</sequence>
<evidence type="ECO:0000313" key="7">
    <source>
        <dbReference type="EMBL" id="VDN06907.1"/>
    </source>
</evidence>
<dbReference type="SUPFAM" id="SSF55945">
    <property type="entry name" value="TATA-box binding protein-like"/>
    <property type="match status" value="1"/>
</dbReference>
<name>A0A0N5D875_THECL</name>
<keyword evidence="8" id="KW-1185">Reference proteome</keyword>
<dbReference type="WBParaSite" id="TCLT_0000929701-mRNA-1">
    <property type="protein sequence ID" value="TCLT_0000929701-mRNA-1"/>
    <property type="gene ID" value="TCLT_0000929701"/>
</dbReference>
<accession>A0A0N5D875</accession>
<dbReference type="GO" id="GO:0016829">
    <property type="term" value="F:lyase activity"/>
    <property type="evidence" value="ECO:0007669"/>
    <property type="project" value="UniProtKB-KW"/>
</dbReference>
<dbReference type="Gene3D" id="3.30.310.40">
    <property type="match status" value="1"/>
</dbReference>
<gene>
    <name evidence="7" type="ORF">TCLT_LOCUS9286</name>
</gene>
<organism evidence="9">
    <name type="scientific">Thelazia callipaeda</name>
    <name type="common">Oriental eyeworm</name>
    <name type="synonym">Parasitic nematode</name>
    <dbReference type="NCBI Taxonomy" id="103827"/>
    <lineage>
        <taxon>Eukaryota</taxon>
        <taxon>Metazoa</taxon>
        <taxon>Ecdysozoa</taxon>
        <taxon>Nematoda</taxon>
        <taxon>Chromadorea</taxon>
        <taxon>Rhabditida</taxon>
        <taxon>Spirurina</taxon>
        <taxon>Spiruromorpha</taxon>
        <taxon>Thelazioidea</taxon>
        <taxon>Thelaziidae</taxon>
        <taxon>Thelazia</taxon>
    </lineage>
</organism>
<proteinExistence type="predicted"/>
<evidence type="ECO:0000256" key="2">
    <source>
        <dbReference type="ARBA" id="ARBA00022801"/>
    </source>
</evidence>
<evidence type="ECO:0000256" key="4">
    <source>
        <dbReference type="ARBA" id="ARBA00023239"/>
    </source>
</evidence>
<dbReference type="GO" id="GO:0003684">
    <property type="term" value="F:damaged DNA binding"/>
    <property type="evidence" value="ECO:0007669"/>
    <property type="project" value="InterPro"/>
</dbReference>
<dbReference type="Proteomes" id="UP000276776">
    <property type="component" value="Unassembled WGS sequence"/>
</dbReference>
<dbReference type="PANTHER" id="PTHR10242:SF2">
    <property type="entry name" value="N-GLYCOSYLASE_DNA LYASE"/>
    <property type="match status" value="1"/>
</dbReference>
<evidence type="ECO:0000256" key="3">
    <source>
        <dbReference type="ARBA" id="ARBA00023204"/>
    </source>
</evidence>
<dbReference type="GO" id="GO:0006285">
    <property type="term" value="P:base-excision repair, AP site formation"/>
    <property type="evidence" value="ECO:0007669"/>
    <property type="project" value="TreeGrafter"/>
</dbReference>
<evidence type="ECO:0000256" key="1">
    <source>
        <dbReference type="ARBA" id="ARBA00022763"/>
    </source>
</evidence>
<protein>
    <submittedName>
        <fullName evidence="9">OGG_N domain-containing protein</fullName>
    </submittedName>
</protein>
<keyword evidence="4" id="KW-0456">Lyase</keyword>
<keyword evidence="2" id="KW-0378">Hydrolase</keyword>
<dbReference type="SUPFAM" id="SSF48150">
    <property type="entry name" value="DNA-glycosylase"/>
    <property type="match status" value="1"/>
</dbReference>
<dbReference type="GO" id="GO:0005634">
    <property type="term" value="C:nucleus"/>
    <property type="evidence" value="ECO:0007669"/>
    <property type="project" value="TreeGrafter"/>
</dbReference>
<dbReference type="Pfam" id="PF07934">
    <property type="entry name" value="OGG_N"/>
    <property type="match status" value="1"/>
</dbReference>
<dbReference type="STRING" id="103827.A0A0N5D875"/>
<dbReference type="Gene3D" id="1.10.340.30">
    <property type="entry name" value="Hypothetical protein, domain 2"/>
    <property type="match status" value="1"/>
</dbReference>